<feature type="transmembrane region" description="Helical" evidence="1">
    <location>
        <begin position="37"/>
        <end position="58"/>
    </location>
</feature>
<evidence type="ECO:0000313" key="2">
    <source>
        <dbReference type="EMBL" id="OGG60224.1"/>
    </source>
</evidence>
<keyword evidence="1" id="KW-1133">Transmembrane helix</keyword>
<evidence type="ECO:0000256" key="1">
    <source>
        <dbReference type="SAM" id="Phobius"/>
    </source>
</evidence>
<gene>
    <name evidence="2" type="ORF">A2765_00305</name>
</gene>
<accession>A0A1F6DFL7</accession>
<name>A0A1F6DFL7_9BACT</name>
<feature type="transmembrane region" description="Helical" evidence="1">
    <location>
        <begin position="169"/>
        <end position="188"/>
    </location>
</feature>
<organism evidence="2 3">
    <name type="scientific">Candidatus Kaiserbacteria bacterium RIFCSPHIGHO2_01_FULL_56_24</name>
    <dbReference type="NCBI Taxonomy" id="1798487"/>
    <lineage>
        <taxon>Bacteria</taxon>
        <taxon>Candidatus Kaiseribacteriota</taxon>
    </lineage>
</organism>
<sequence length="208" mass="24311">MAVEPGQESRAHLDIHLNELRIVMEQMHVRMRRIDRLIMQGTILFSAVFGVVATHASWLLQRKTFFPLLLIPIPFYVIVLLQVREDVIRLSREEYYYRLRLRILTLVNKLQDMDMLHFMAFTSAMKRGGWATFFSSVRYAFPGLAFIASFVAFLLLKGNSETKWEWYEYVLFMENVVVGPMVFIGGYARCRSSQARMKAALKESEVKN</sequence>
<reference evidence="2 3" key="1">
    <citation type="journal article" date="2016" name="Nat. Commun.">
        <title>Thousands of microbial genomes shed light on interconnected biogeochemical processes in an aquifer system.</title>
        <authorList>
            <person name="Anantharaman K."/>
            <person name="Brown C.T."/>
            <person name="Hug L.A."/>
            <person name="Sharon I."/>
            <person name="Castelle C.J."/>
            <person name="Probst A.J."/>
            <person name="Thomas B.C."/>
            <person name="Singh A."/>
            <person name="Wilkins M.J."/>
            <person name="Karaoz U."/>
            <person name="Brodie E.L."/>
            <person name="Williams K.H."/>
            <person name="Hubbard S.S."/>
            <person name="Banfield J.F."/>
        </authorList>
    </citation>
    <scope>NUCLEOTIDE SEQUENCE [LARGE SCALE GENOMIC DNA]</scope>
</reference>
<feature type="transmembrane region" description="Helical" evidence="1">
    <location>
        <begin position="64"/>
        <end position="83"/>
    </location>
</feature>
<protein>
    <submittedName>
        <fullName evidence="2">Uncharacterized protein</fullName>
    </submittedName>
</protein>
<keyword evidence="1" id="KW-0472">Membrane</keyword>
<feature type="transmembrane region" description="Helical" evidence="1">
    <location>
        <begin position="136"/>
        <end position="157"/>
    </location>
</feature>
<dbReference type="Proteomes" id="UP000176377">
    <property type="component" value="Unassembled WGS sequence"/>
</dbReference>
<proteinExistence type="predicted"/>
<evidence type="ECO:0000313" key="3">
    <source>
        <dbReference type="Proteomes" id="UP000176377"/>
    </source>
</evidence>
<comment type="caution">
    <text evidence="2">The sequence shown here is derived from an EMBL/GenBank/DDBJ whole genome shotgun (WGS) entry which is preliminary data.</text>
</comment>
<dbReference type="AlphaFoldDB" id="A0A1F6DFL7"/>
<keyword evidence="1" id="KW-0812">Transmembrane</keyword>
<dbReference type="EMBL" id="MFLA01000012">
    <property type="protein sequence ID" value="OGG60224.1"/>
    <property type="molecule type" value="Genomic_DNA"/>
</dbReference>